<feature type="domain" description="Helicase ATP-binding" evidence="1">
    <location>
        <begin position="18"/>
        <end position="121"/>
    </location>
</feature>
<dbReference type="EMBL" id="UGLW01000003">
    <property type="protein sequence ID" value="STU70592.1"/>
    <property type="molecule type" value="Genomic_DNA"/>
</dbReference>
<dbReference type="PROSITE" id="PS51192">
    <property type="entry name" value="HELICASE_ATP_BIND_1"/>
    <property type="match status" value="1"/>
</dbReference>
<keyword evidence="2" id="KW-0378">Hydrolase</keyword>
<protein>
    <submittedName>
        <fullName evidence="2">Putative helicase</fullName>
    </submittedName>
</protein>
<dbReference type="GO" id="GO:0016787">
    <property type="term" value="F:hydrolase activity"/>
    <property type="evidence" value="ECO:0007669"/>
    <property type="project" value="InterPro"/>
</dbReference>
<evidence type="ECO:0000313" key="3">
    <source>
        <dbReference type="Proteomes" id="UP000254487"/>
    </source>
</evidence>
<keyword evidence="2" id="KW-0547">Nucleotide-binding</keyword>
<proteinExistence type="predicted"/>
<gene>
    <name evidence="2" type="ORF">NCTC10313_02968</name>
</gene>
<evidence type="ECO:0000259" key="1">
    <source>
        <dbReference type="PROSITE" id="PS51192"/>
    </source>
</evidence>
<dbReference type="SUPFAM" id="SSF52540">
    <property type="entry name" value="P-loop containing nucleoside triphosphate hydrolases"/>
    <property type="match status" value="1"/>
</dbReference>
<dbReference type="InterPro" id="IPR006935">
    <property type="entry name" value="Helicase/UvrB_N"/>
</dbReference>
<dbReference type="InterPro" id="IPR014001">
    <property type="entry name" value="Helicase_ATP-bd"/>
</dbReference>
<dbReference type="GO" id="GO:0004386">
    <property type="term" value="F:helicase activity"/>
    <property type="evidence" value="ECO:0007669"/>
    <property type="project" value="UniProtKB-KW"/>
</dbReference>
<evidence type="ECO:0000313" key="2">
    <source>
        <dbReference type="EMBL" id="STU70592.1"/>
    </source>
</evidence>
<dbReference type="GO" id="GO:0003677">
    <property type="term" value="F:DNA binding"/>
    <property type="evidence" value="ECO:0007669"/>
    <property type="project" value="InterPro"/>
</dbReference>
<dbReference type="Proteomes" id="UP000254487">
    <property type="component" value="Unassembled WGS sequence"/>
</dbReference>
<dbReference type="GO" id="GO:0005524">
    <property type="term" value="F:ATP binding"/>
    <property type="evidence" value="ECO:0007669"/>
    <property type="project" value="InterPro"/>
</dbReference>
<keyword evidence="2" id="KW-0347">Helicase</keyword>
<reference evidence="2 3" key="1">
    <citation type="submission" date="2018-06" db="EMBL/GenBank/DDBJ databases">
        <authorList>
            <consortium name="Pathogen Informatics"/>
            <person name="Doyle S."/>
        </authorList>
    </citation>
    <scope>NUCLEOTIDE SEQUENCE [LARGE SCALE GENOMIC DNA]</scope>
    <source>
        <strain evidence="2 3">NCTC10313</strain>
    </source>
</reference>
<accession>A0A377ZJT9</accession>
<name>A0A377ZJT9_KLEPO</name>
<keyword evidence="2" id="KW-0067">ATP-binding</keyword>
<dbReference type="Pfam" id="PF04851">
    <property type="entry name" value="ResIII"/>
    <property type="match status" value="1"/>
</dbReference>
<sequence length="121" mass="13881">MLNITPNFAQERGLNMLRRTWKAHDSFIVYAPTGSGKTGLAAFIAAGLVSRGMRVLFVAPYTILINQTAQRFTEYGLPEDQISFIWRDHPNYNPNLLIQIASADTLIRREFPKKHRSAYRR</sequence>
<dbReference type="InterPro" id="IPR027417">
    <property type="entry name" value="P-loop_NTPase"/>
</dbReference>
<dbReference type="Gene3D" id="3.40.50.300">
    <property type="entry name" value="P-loop containing nucleotide triphosphate hydrolases"/>
    <property type="match status" value="1"/>
</dbReference>
<dbReference type="AlphaFoldDB" id="A0A377ZJT9"/>
<organism evidence="2 3">
    <name type="scientific">Klebsiella pneumoniae subsp. ozaenae</name>
    <dbReference type="NCBI Taxonomy" id="574"/>
    <lineage>
        <taxon>Bacteria</taxon>
        <taxon>Pseudomonadati</taxon>
        <taxon>Pseudomonadota</taxon>
        <taxon>Gammaproteobacteria</taxon>
        <taxon>Enterobacterales</taxon>
        <taxon>Enterobacteriaceae</taxon>
        <taxon>Klebsiella/Raoultella group</taxon>
        <taxon>Klebsiella</taxon>
        <taxon>Klebsiella pneumoniae complex</taxon>
    </lineage>
</organism>